<dbReference type="EMBL" id="JBHSFW010000001">
    <property type="protein sequence ID" value="MFC4617225.1"/>
    <property type="molecule type" value="Genomic_DNA"/>
</dbReference>
<dbReference type="InterPro" id="IPR035940">
    <property type="entry name" value="CAP_sf"/>
</dbReference>
<name>A0ABV9GKN5_9BACL</name>
<keyword evidence="1" id="KW-0812">Transmembrane</keyword>
<sequence>MLHLFNKYTIHSTTFMILLGILTEAIHLRKTNIFIFILAVIVFFVTFLFNFSEKPPQKHKKESKIEDSAPSGFKVPDKGLHTFIGASSDEVKKRFGKPEFIDPTAYGYDWWVYGRRSEQYLQIGVENGQVVTIYALGKNLPTGPFNIGENAQKILQKIPLSETETLNYKGAKIELEFKEDEWMIMPLVKFGHVWVQLYFDHFTNRLMSVRYLTNEVLVNQKPYNMAIIKGHLEKNPEPSEEQWRAIEAGETREIYEITNILRMRNGIDALNWNKGAGIAAFQHSQEMNNKDYFGHDSKWKGGVKDRLTAQGVDGTAFGENIAENYSDGIAAVIGWLNSEEHRKNMLDPAFTETGIGVYRQEYTQDFVKYVGE</sequence>
<dbReference type="InterPro" id="IPR014044">
    <property type="entry name" value="CAP_dom"/>
</dbReference>
<dbReference type="RefSeq" id="WP_376844281.1">
    <property type="nucleotide sequence ID" value="NZ_JBHSFW010000001.1"/>
</dbReference>
<dbReference type="CDD" id="cd05379">
    <property type="entry name" value="CAP_bacterial"/>
    <property type="match status" value="1"/>
</dbReference>
<dbReference type="Pfam" id="PF14504">
    <property type="entry name" value="CAP_assoc_N"/>
    <property type="match status" value="1"/>
</dbReference>
<evidence type="ECO:0000313" key="5">
    <source>
        <dbReference type="Proteomes" id="UP001596022"/>
    </source>
</evidence>
<dbReference type="PANTHER" id="PTHR31157">
    <property type="entry name" value="SCP DOMAIN-CONTAINING PROTEIN"/>
    <property type="match status" value="1"/>
</dbReference>
<dbReference type="InterPro" id="IPR029410">
    <property type="entry name" value="CAP_assoc"/>
</dbReference>
<accession>A0ABV9GKN5</accession>
<keyword evidence="1" id="KW-1133">Transmembrane helix</keyword>
<gene>
    <name evidence="4" type="ORF">ACFO4N_00620</name>
</gene>
<dbReference type="PANTHER" id="PTHR31157:SF26">
    <property type="entry name" value="SCP-LIKE EXTRACELLULAR PROTEIN"/>
    <property type="match status" value="1"/>
</dbReference>
<comment type="caution">
    <text evidence="4">The sequence shown here is derived from an EMBL/GenBank/DDBJ whole genome shotgun (WGS) entry which is preliminary data.</text>
</comment>
<feature type="domain" description="CAP-associated" evidence="3">
    <location>
        <begin position="84"/>
        <end position="223"/>
    </location>
</feature>
<dbReference type="Pfam" id="PF00188">
    <property type="entry name" value="CAP"/>
    <property type="match status" value="1"/>
</dbReference>
<organism evidence="4 5">
    <name type="scientific">Camelliibacillus cellulosilyticus</name>
    <dbReference type="NCBI Taxonomy" id="2174486"/>
    <lineage>
        <taxon>Bacteria</taxon>
        <taxon>Bacillati</taxon>
        <taxon>Bacillota</taxon>
        <taxon>Bacilli</taxon>
        <taxon>Bacillales</taxon>
        <taxon>Sporolactobacillaceae</taxon>
        <taxon>Camelliibacillus</taxon>
    </lineage>
</organism>
<proteinExistence type="predicted"/>
<feature type="domain" description="SCP" evidence="2">
    <location>
        <begin position="257"/>
        <end position="366"/>
    </location>
</feature>
<evidence type="ECO:0000259" key="3">
    <source>
        <dbReference type="Pfam" id="PF14504"/>
    </source>
</evidence>
<keyword evidence="1" id="KW-0472">Membrane</keyword>
<keyword evidence="5" id="KW-1185">Reference proteome</keyword>
<reference evidence="5" key="1">
    <citation type="journal article" date="2019" name="Int. J. Syst. Evol. Microbiol.">
        <title>The Global Catalogue of Microorganisms (GCM) 10K type strain sequencing project: providing services to taxonomists for standard genome sequencing and annotation.</title>
        <authorList>
            <consortium name="The Broad Institute Genomics Platform"/>
            <consortium name="The Broad Institute Genome Sequencing Center for Infectious Disease"/>
            <person name="Wu L."/>
            <person name="Ma J."/>
        </authorList>
    </citation>
    <scope>NUCLEOTIDE SEQUENCE [LARGE SCALE GENOMIC DNA]</scope>
    <source>
        <strain evidence="5">CGMCC 1.16306</strain>
    </source>
</reference>
<dbReference type="Gene3D" id="3.40.33.10">
    <property type="entry name" value="CAP"/>
    <property type="match status" value="1"/>
</dbReference>
<protein>
    <submittedName>
        <fullName evidence="4">CAP domain-containing protein</fullName>
    </submittedName>
</protein>
<evidence type="ECO:0000256" key="1">
    <source>
        <dbReference type="SAM" id="Phobius"/>
    </source>
</evidence>
<feature type="transmembrane region" description="Helical" evidence="1">
    <location>
        <begin position="33"/>
        <end position="51"/>
    </location>
</feature>
<feature type="transmembrane region" description="Helical" evidence="1">
    <location>
        <begin position="9"/>
        <end position="27"/>
    </location>
</feature>
<dbReference type="SUPFAM" id="SSF55797">
    <property type="entry name" value="PR-1-like"/>
    <property type="match status" value="1"/>
</dbReference>
<dbReference type="Proteomes" id="UP001596022">
    <property type="component" value="Unassembled WGS sequence"/>
</dbReference>
<evidence type="ECO:0000313" key="4">
    <source>
        <dbReference type="EMBL" id="MFC4617225.1"/>
    </source>
</evidence>
<evidence type="ECO:0000259" key="2">
    <source>
        <dbReference type="Pfam" id="PF00188"/>
    </source>
</evidence>